<dbReference type="InterPro" id="IPR013785">
    <property type="entry name" value="Aldolase_TIM"/>
</dbReference>
<dbReference type="EMBL" id="JAVREJ010000007">
    <property type="protein sequence ID" value="MDT0350322.1"/>
    <property type="molecule type" value="Genomic_DNA"/>
</dbReference>
<keyword evidence="3" id="KW-1185">Reference proteome</keyword>
<protein>
    <submittedName>
        <fullName evidence="2">Endo alpha-1,4 polygalactosaminidase</fullName>
    </submittedName>
</protein>
<dbReference type="InterPro" id="IPR004352">
    <property type="entry name" value="GH114_TIM-barrel"/>
</dbReference>
<dbReference type="InterPro" id="IPR017853">
    <property type="entry name" value="GH"/>
</dbReference>
<evidence type="ECO:0000259" key="1">
    <source>
        <dbReference type="Pfam" id="PF03537"/>
    </source>
</evidence>
<dbReference type="Pfam" id="PF03537">
    <property type="entry name" value="Glyco_hydro_114"/>
    <property type="match status" value="1"/>
</dbReference>
<organism evidence="2 3">
    <name type="scientific">Pseudonocardia charpentierae</name>
    <dbReference type="NCBI Taxonomy" id="3075545"/>
    <lineage>
        <taxon>Bacteria</taxon>
        <taxon>Bacillati</taxon>
        <taxon>Actinomycetota</taxon>
        <taxon>Actinomycetes</taxon>
        <taxon>Pseudonocardiales</taxon>
        <taxon>Pseudonocardiaceae</taxon>
        <taxon>Pseudonocardia</taxon>
    </lineage>
</organism>
<name>A0ABU2N9V6_9PSEU</name>
<dbReference type="PANTHER" id="PTHR35273:SF2">
    <property type="entry name" value="ALPHA-GALACTOSIDASE"/>
    <property type="match status" value="1"/>
</dbReference>
<evidence type="ECO:0000313" key="3">
    <source>
        <dbReference type="Proteomes" id="UP001183202"/>
    </source>
</evidence>
<accession>A0ABU2N9V6</accession>
<evidence type="ECO:0000313" key="2">
    <source>
        <dbReference type="EMBL" id="MDT0350322.1"/>
    </source>
</evidence>
<reference evidence="3" key="1">
    <citation type="submission" date="2023-07" db="EMBL/GenBank/DDBJ databases">
        <title>30 novel species of actinomycetes from the DSMZ collection.</title>
        <authorList>
            <person name="Nouioui I."/>
        </authorList>
    </citation>
    <scope>NUCLEOTIDE SEQUENCE [LARGE SCALE GENOMIC DNA]</scope>
    <source>
        <strain evidence="3">DSM 45834</strain>
    </source>
</reference>
<dbReference type="PROSITE" id="PS51257">
    <property type="entry name" value="PROKAR_LIPOPROTEIN"/>
    <property type="match status" value="1"/>
</dbReference>
<sequence>MARDAGGRCAAIIACCLLALVGCTPRPPDISAPAVDSRGWQYQLQGRVDTAVDTGTFIVDGFDVDAATVADLQDRGRTVICYINAGAKEDWRPDASRYPEEVVGDPLDGWKGERWLDIRRTDAISPILAERFDMCRSKGFTGIEADNVDGYTQDSGFELTDDDQLSFNRMLAELAHERSLTIGLKNDLDQIDDLVDDFDFAVNESCVQYRECDALTPFVEQGKPVLHVEYELDTATFCPVTAPLGFRSIRKPVGLTAPVEPCPAADAA</sequence>
<proteinExistence type="predicted"/>
<comment type="caution">
    <text evidence="2">The sequence shown here is derived from an EMBL/GenBank/DDBJ whole genome shotgun (WGS) entry which is preliminary data.</text>
</comment>
<feature type="domain" description="Glycoside-hydrolase family GH114 TIM-barrel" evidence="1">
    <location>
        <begin position="40"/>
        <end position="256"/>
    </location>
</feature>
<dbReference type="PANTHER" id="PTHR35273">
    <property type="entry name" value="ALPHA-1,4 POLYGALACTOSAMINIDASE, PUTATIVE (AFU_ORTHOLOGUE AFUA_3G07890)-RELATED"/>
    <property type="match status" value="1"/>
</dbReference>
<dbReference type="Gene3D" id="3.20.20.70">
    <property type="entry name" value="Aldolase class I"/>
    <property type="match status" value="1"/>
</dbReference>
<dbReference type="RefSeq" id="WP_311556356.1">
    <property type="nucleotide sequence ID" value="NZ_JAVREJ010000007.1"/>
</dbReference>
<dbReference type="Proteomes" id="UP001183202">
    <property type="component" value="Unassembled WGS sequence"/>
</dbReference>
<dbReference type="SUPFAM" id="SSF51445">
    <property type="entry name" value="(Trans)glycosidases"/>
    <property type="match status" value="1"/>
</dbReference>
<gene>
    <name evidence="2" type="ORF">RM445_12390</name>
</gene>